<accession>A0A0A9CAU2</accession>
<name>A0A0A9CAU2_ARUDO</name>
<reference evidence="1" key="2">
    <citation type="journal article" date="2015" name="Data Brief">
        <title>Shoot transcriptome of the giant reed, Arundo donax.</title>
        <authorList>
            <person name="Barrero R.A."/>
            <person name="Guerrero F.D."/>
            <person name="Moolhuijzen P."/>
            <person name="Goolsby J.A."/>
            <person name="Tidwell J."/>
            <person name="Bellgard S.E."/>
            <person name="Bellgard M.I."/>
        </authorList>
    </citation>
    <scope>NUCLEOTIDE SEQUENCE</scope>
    <source>
        <tissue evidence="1">Shoot tissue taken approximately 20 cm above the soil surface</tissue>
    </source>
</reference>
<protein>
    <submittedName>
        <fullName evidence="1">Uncharacterized protein</fullName>
    </submittedName>
</protein>
<reference evidence="1" key="1">
    <citation type="submission" date="2014-09" db="EMBL/GenBank/DDBJ databases">
        <authorList>
            <person name="Magalhaes I.L.F."/>
            <person name="Oliveira U."/>
            <person name="Santos F.R."/>
            <person name="Vidigal T.H.D.A."/>
            <person name="Brescovit A.D."/>
            <person name="Santos A.J."/>
        </authorList>
    </citation>
    <scope>NUCLEOTIDE SEQUENCE</scope>
    <source>
        <tissue evidence="1">Shoot tissue taken approximately 20 cm above the soil surface</tissue>
    </source>
</reference>
<proteinExistence type="predicted"/>
<evidence type="ECO:0000313" key="1">
    <source>
        <dbReference type="EMBL" id="JAD72681.1"/>
    </source>
</evidence>
<organism evidence="1">
    <name type="scientific">Arundo donax</name>
    <name type="common">Giant reed</name>
    <name type="synonym">Donax arundinaceus</name>
    <dbReference type="NCBI Taxonomy" id="35708"/>
    <lineage>
        <taxon>Eukaryota</taxon>
        <taxon>Viridiplantae</taxon>
        <taxon>Streptophyta</taxon>
        <taxon>Embryophyta</taxon>
        <taxon>Tracheophyta</taxon>
        <taxon>Spermatophyta</taxon>
        <taxon>Magnoliopsida</taxon>
        <taxon>Liliopsida</taxon>
        <taxon>Poales</taxon>
        <taxon>Poaceae</taxon>
        <taxon>PACMAD clade</taxon>
        <taxon>Arundinoideae</taxon>
        <taxon>Arundineae</taxon>
        <taxon>Arundo</taxon>
    </lineage>
</organism>
<sequence>MQMFSDSNASPNIQ</sequence>
<dbReference type="EMBL" id="GBRH01225214">
    <property type="protein sequence ID" value="JAD72681.1"/>
    <property type="molecule type" value="Transcribed_RNA"/>
</dbReference>